<feature type="non-terminal residue" evidence="2">
    <location>
        <position position="1"/>
    </location>
</feature>
<name>A0A6J4SGP0_9ACTN</name>
<organism evidence="2">
    <name type="scientific">uncultured Solirubrobacteraceae bacterium</name>
    <dbReference type="NCBI Taxonomy" id="1162706"/>
    <lineage>
        <taxon>Bacteria</taxon>
        <taxon>Bacillati</taxon>
        <taxon>Actinomycetota</taxon>
        <taxon>Thermoleophilia</taxon>
        <taxon>Solirubrobacterales</taxon>
        <taxon>Solirubrobacteraceae</taxon>
        <taxon>environmental samples</taxon>
    </lineage>
</organism>
<feature type="compositionally biased region" description="Low complexity" evidence="1">
    <location>
        <begin position="110"/>
        <end position="122"/>
    </location>
</feature>
<accession>A0A6J4SGP0</accession>
<feature type="non-terminal residue" evidence="2">
    <location>
        <position position="237"/>
    </location>
</feature>
<sequence>DRRSGPHVGRTSRPARRAQDVRTNRTRVRSAATTGRRRGPTRRVRAGTSSPGLEHVSPHARGCESAPVRRRGSGRSLDDGTRPAGEREQPRVALHEPDVARVAEAHPERTQTGPPRLLPPGGQRLGRDLPSRPPKSRGARLLQAPVRVLARGVAPSPLAARPRGASHRLVAARWVLAPPRACSGVVRHLPRHGQARDRSAARREADRVPYGDETGSAVTDRHQLRAAVQVEAAVRGL</sequence>
<feature type="compositionally biased region" description="Basic and acidic residues" evidence="1">
    <location>
        <begin position="194"/>
        <end position="210"/>
    </location>
</feature>
<evidence type="ECO:0000313" key="2">
    <source>
        <dbReference type="EMBL" id="CAA9498379.1"/>
    </source>
</evidence>
<feature type="compositionally biased region" description="Basic residues" evidence="1">
    <location>
        <begin position="35"/>
        <end position="45"/>
    </location>
</feature>
<dbReference type="AlphaFoldDB" id="A0A6J4SGP0"/>
<protein>
    <submittedName>
        <fullName evidence="2">Uncharacterized protein</fullName>
    </submittedName>
</protein>
<gene>
    <name evidence="2" type="ORF">AVDCRST_MAG85-1605</name>
</gene>
<feature type="region of interest" description="Disordered" evidence="1">
    <location>
        <begin position="189"/>
        <end position="219"/>
    </location>
</feature>
<dbReference type="EMBL" id="CADCVT010000176">
    <property type="protein sequence ID" value="CAA9498379.1"/>
    <property type="molecule type" value="Genomic_DNA"/>
</dbReference>
<feature type="region of interest" description="Disordered" evidence="1">
    <location>
        <begin position="1"/>
        <end position="139"/>
    </location>
</feature>
<proteinExistence type="predicted"/>
<evidence type="ECO:0000256" key="1">
    <source>
        <dbReference type="SAM" id="MobiDB-lite"/>
    </source>
</evidence>
<feature type="compositionally biased region" description="Basic and acidic residues" evidence="1">
    <location>
        <begin position="76"/>
        <end position="109"/>
    </location>
</feature>
<reference evidence="2" key="1">
    <citation type="submission" date="2020-02" db="EMBL/GenBank/DDBJ databases">
        <authorList>
            <person name="Meier V. D."/>
        </authorList>
    </citation>
    <scope>NUCLEOTIDE SEQUENCE</scope>
    <source>
        <strain evidence="2">AVDCRST_MAG85</strain>
    </source>
</reference>